<dbReference type="GO" id="GO:0016020">
    <property type="term" value="C:membrane"/>
    <property type="evidence" value="ECO:0007669"/>
    <property type="project" value="UniProtKB-SubCell"/>
</dbReference>
<sequence length="1275" mass="140762">MSENYAANMQSLLILTILTTFIPTIIGLTLGDLYPFGNQIGDTAMERNDDGSSGEIPISTLFPFFNHQHQKLIVNTNGVISFLSPVGTYTPNPFPIANDARMIAPFWADIDTRKGGTVWYRETTEDSLLDRATDEIKDYFPQFLRFRASWIFIATWENVAFFGCVSEGCLKRNTFQAVLITNGQHSFTIYNFEDIQWTTGTYSGGSSSNGLGGTPAQVGFNAGDGIVYFTVNASRTPDIVDVDELSNVNIPGKFAFRIDETEIVDGGCNVNGYLTITPHYGPMLGGQYVVINGPCIEENATISLSINGLSPKRCERKSEFSMVCITPMFTYVGDALFLIRLQDSTKPFIGRYTILNPAVSKHKVYRHNHDDWSSGSHQISWDPGAAELQDDDKVDIHLFSLKEGTNRALTWEKTVLKQGIGRSIGTTQVFLQTNQNDYGLALRVTAATLRTNQHERGIWSDIFPRALPPNEALSFCQNWLNAEAQMTPLPSDNAQPCPCTLDQALLDIVRFQPDPDCNMFNRESWFSRTGNCLHRRDATHCIRMTELGQNVDNLCCYDQGNNLIDSRLKEGGSLQRYHYLGGSQIIPYLHNFYFDVLPFLYCCRYSQNVYIVENDDSIVVNECPSFFTQRKFSSCVNYVPPRPARTNGDPHITTLDGYSYTFNGVGEFFYMKTMDETFHSHIRFEQFQKENGELVDASVCTAFASQHFNTSGVIEVRLNSIRTADVLIDGTLLDFDESLVHQYPGLYVMQTLANQSNINTTRKEFIVSFTEIGIAFKVIASAKVLNILPVVGNTSLAGTLRGLLGDFDENPDNELQTPSGEMLSRNSTSEEIYDGFGVLWRITENISLFTYEPGKSYHDYQKLSFRPTFSLPSNLSPEVEELCGTDQECAFDYLVTDSADFAAETLHITEIFNTSVGASYEIKNCEDLPSVLGGIWNATNTIEGSTATFSCYPGYEIQGTSNIVTCTNNSWGSFGNFSCNLIRTSTSSTFVTTTSSTSTEDLTSTNQPTTSATDDVSSQETTTYSTTTNQPTTAETLTRNQPTTSTTESKSTTASTTPSTTTTVGLVTTTEKDPTTNRPTSTTENTSTTTSTTSHTTTVPSTTTTTMEDSTTNQPTSSTPYDTKTMTPTTSTTAEVTTSTSTLSTTTTNEVSTTSKTTTANVPTTTSTLSSTSPSVTTTSRPTTTEADQTTIFGNNPTTLSTTDTPVKTTQHSTTEETSMTSEIQSTTTSDISLTLKRFEIEIQKILPYLIGSVIIIVLLVLFVGFCLYRRSKQK</sequence>
<name>A0A8B8D7P6_CRAVI</name>
<dbReference type="Pfam" id="PF06119">
    <property type="entry name" value="NIDO"/>
    <property type="match status" value="1"/>
</dbReference>
<comment type="subcellular location">
    <subcellularLocation>
        <location evidence="1">Membrane</location>
    </subcellularLocation>
</comment>
<dbReference type="SMART" id="SM00539">
    <property type="entry name" value="NIDO"/>
    <property type="match status" value="1"/>
</dbReference>
<dbReference type="SMART" id="SM00032">
    <property type="entry name" value="CCP"/>
    <property type="match status" value="1"/>
</dbReference>
<evidence type="ECO:0000259" key="9">
    <source>
        <dbReference type="PROSITE" id="PS50856"/>
    </source>
</evidence>
<feature type="compositionally biased region" description="Low complexity" evidence="7">
    <location>
        <begin position="1043"/>
        <end position="1069"/>
    </location>
</feature>
<dbReference type="Pfam" id="PF03782">
    <property type="entry name" value="AMOP"/>
    <property type="match status" value="1"/>
</dbReference>
<dbReference type="AlphaFoldDB" id="A0A8B8D7P6"/>
<dbReference type="GO" id="GO:0007160">
    <property type="term" value="P:cell-matrix adhesion"/>
    <property type="evidence" value="ECO:0007669"/>
    <property type="project" value="InterPro"/>
</dbReference>
<dbReference type="SUPFAM" id="SSF57535">
    <property type="entry name" value="Complement control module/SCR domain"/>
    <property type="match status" value="1"/>
</dbReference>
<dbReference type="InterPro" id="IPR035976">
    <property type="entry name" value="Sushi/SCR/CCP_sf"/>
</dbReference>
<dbReference type="Proteomes" id="UP000694844">
    <property type="component" value="Chromosome 3"/>
</dbReference>
<dbReference type="InterPro" id="IPR056619">
    <property type="entry name" value="C8-3_MUC4"/>
</dbReference>
<keyword evidence="2 8" id="KW-0812">Transmembrane</keyword>
<feature type="compositionally biased region" description="Polar residues" evidence="7">
    <location>
        <begin position="1006"/>
        <end position="1020"/>
    </location>
</feature>
<evidence type="ECO:0000256" key="8">
    <source>
        <dbReference type="SAM" id="Phobius"/>
    </source>
</evidence>
<feature type="domain" description="Sushi" evidence="10">
    <location>
        <begin position="923"/>
        <end position="981"/>
    </location>
</feature>
<reference evidence="14" key="1">
    <citation type="submission" date="2025-08" db="UniProtKB">
        <authorList>
            <consortium name="RefSeq"/>
        </authorList>
    </citation>
    <scope>IDENTIFICATION</scope>
    <source>
        <tissue evidence="14">Whole sample</tissue>
    </source>
</reference>
<dbReference type="InterPro" id="IPR005533">
    <property type="entry name" value="AMOP_dom"/>
</dbReference>
<organism evidence="13 14">
    <name type="scientific">Crassostrea virginica</name>
    <name type="common">Eastern oyster</name>
    <dbReference type="NCBI Taxonomy" id="6565"/>
    <lineage>
        <taxon>Eukaryota</taxon>
        <taxon>Metazoa</taxon>
        <taxon>Spiralia</taxon>
        <taxon>Lophotrochozoa</taxon>
        <taxon>Mollusca</taxon>
        <taxon>Bivalvia</taxon>
        <taxon>Autobranchia</taxon>
        <taxon>Pteriomorphia</taxon>
        <taxon>Ostreida</taxon>
        <taxon>Ostreoidea</taxon>
        <taxon>Ostreidae</taxon>
        <taxon>Crassostrea</taxon>
    </lineage>
</organism>
<feature type="compositionally biased region" description="Low complexity" evidence="7">
    <location>
        <begin position="1021"/>
        <end position="1033"/>
    </location>
</feature>
<dbReference type="Pfam" id="PF00084">
    <property type="entry name" value="Sushi"/>
    <property type="match status" value="1"/>
</dbReference>
<dbReference type="Pfam" id="PF23263">
    <property type="entry name" value="C8-3_MUC4"/>
    <property type="match status" value="1"/>
</dbReference>
<dbReference type="OrthoDB" id="6236007at2759"/>
<comment type="caution">
    <text evidence="6">Lacks conserved residue(s) required for the propagation of feature annotation.</text>
</comment>
<evidence type="ECO:0000313" key="13">
    <source>
        <dbReference type="Proteomes" id="UP000694844"/>
    </source>
</evidence>
<keyword evidence="6" id="KW-0768">Sushi</keyword>
<dbReference type="InterPro" id="IPR001846">
    <property type="entry name" value="VWF_type-D"/>
</dbReference>
<dbReference type="KEGG" id="cvn:111124765"/>
<feature type="domain" description="AMOP" evidence="9">
    <location>
        <begin position="468"/>
        <end position="630"/>
    </location>
</feature>
<evidence type="ECO:0000313" key="14">
    <source>
        <dbReference type="RefSeq" id="XP_022323645.1"/>
    </source>
</evidence>
<evidence type="ECO:0000256" key="1">
    <source>
        <dbReference type="ARBA" id="ARBA00004370"/>
    </source>
</evidence>
<feature type="region of interest" description="Disordered" evidence="7">
    <location>
        <begin position="992"/>
        <end position="1223"/>
    </location>
</feature>
<feature type="compositionally biased region" description="Polar residues" evidence="7">
    <location>
        <begin position="1186"/>
        <end position="1208"/>
    </location>
</feature>
<dbReference type="InterPro" id="IPR003886">
    <property type="entry name" value="NIDO_dom"/>
</dbReference>
<gene>
    <name evidence="14" type="primary">LOC111124765</name>
</gene>
<feature type="transmembrane region" description="Helical" evidence="8">
    <location>
        <begin position="12"/>
        <end position="30"/>
    </location>
</feature>
<dbReference type="RefSeq" id="XP_022323645.1">
    <property type="nucleotide sequence ID" value="XM_022467937.1"/>
</dbReference>
<dbReference type="PROSITE" id="PS50923">
    <property type="entry name" value="SUSHI"/>
    <property type="match status" value="1"/>
</dbReference>
<feature type="compositionally biased region" description="Low complexity" evidence="7">
    <location>
        <begin position="1076"/>
        <end position="1112"/>
    </location>
</feature>
<accession>A0A8B8D7P6</accession>
<evidence type="ECO:0000256" key="6">
    <source>
        <dbReference type="PROSITE-ProRule" id="PRU00302"/>
    </source>
</evidence>
<dbReference type="PROSITE" id="PS50856">
    <property type="entry name" value="AMOP"/>
    <property type="match status" value="1"/>
</dbReference>
<feature type="domain" description="NIDO" evidence="11">
    <location>
        <begin position="105"/>
        <end position="261"/>
    </location>
</feature>
<dbReference type="InterPro" id="IPR051495">
    <property type="entry name" value="Epithelial_Barrier/Signaling"/>
</dbReference>
<feature type="compositionally biased region" description="Polar residues" evidence="7">
    <location>
        <begin position="1113"/>
        <end position="1122"/>
    </location>
</feature>
<evidence type="ECO:0000256" key="2">
    <source>
        <dbReference type="ARBA" id="ARBA00022692"/>
    </source>
</evidence>
<dbReference type="CDD" id="cd00033">
    <property type="entry name" value="CCP"/>
    <property type="match status" value="1"/>
</dbReference>
<dbReference type="Pfam" id="PF00094">
    <property type="entry name" value="VWD"/>
    <property type="match status" value="1"/>
</dbReference>
<evidence type="ECO:0000256" key="5">
    <source>
        <dbReference type="ARBA" id="ARBA00023157"/>
    </source>
</evidence>
<feature type="domain" description="VWFD" evidence="12">
    <location>
        <begin position="642"/>
        <end position="848"/>
    </location>
</feature>
<feature type="compositionally biased region" description="Low complexity" evidence="7">
    <location>
        <begin position="1209"/>
        <end position="1223"/>
    </location>
</feature>
<protein>
    <submittedName>
        <fullName evidence="14">Protein mesh-like</fullName>
    </submittedName>
</protein>
<feature type="compositionally biased region" description="Low complexity" evidence="7">
    <location>
        <begin position="1123"/>
        <end position="1185"/>
    </location>
</feature>
<evidence type="ECO:0000256" key="7">
    <source>
        <dbReference type="SAM" id="MobiDB-lite"/>
    </source>
</evidence>
<evidence type="ECO:0000259" key="12">
    <source>
        <dbReference type="PROSITE" id="PS51233"/>
    </source>
</evidence>
<dbReference type="SMART" id="SM00723">
    <property type="entry name" value="AMOP"/>
    <property type="match status" value="1"/>
</dbReference>
<evidence type="ECO:0000256" key="3">
    <source>
        <dbReference type="ARBA" id="ARBA00022989"/>
    </source>
</evidence>
<dbReference type="PANTHER" id="PTHR13802:SF52">
    <property type="entry name" value="MUCIN-4"/>
    <property type="match status" value="1"/>
</dbReference>
<dbReference type="SMART" id="SM00216">
    <property type="entry name" value="VWD"/>
    <property type="match status" value="1"/>
</dbReference>
<dbReference type="GeneID" id="111124765"/>
<keyword evidence="5" id="KW-1015">Disulfide bond</keyword>
<dbReference type="PROSITE" id="PS51220">
    <property type="entry name" value="NIDO"/>
    <property type="match status" value="1"/>
</dbReference>
<evidence type="ECO:0000256" key="4">
    <source>
        <dbReference type="ARBA" id="ARBA00023136"/>
    </source>
</evidence>
<keyword evidence="3 8" id="KW-1133">Transmembrane helix</keyword>
<keyword evidence="13" id="KW-1185">Reference proteome</keyword>
<feature type="compositionally biased region" description="Low complexity" evidence="7">
    <location>
        <begin position="992"/>
        <end position="1005"/>
    </location>
</feature>
<proteinExistence type="predicted"/>
<keyword evidence="4 8" id="KW-0472">Membrane</keyword>
<feature type="transmembrane region" description="Helical" evidence="8">
    <location>
        <begin position="1246"/>
        <end position="1269"/>
    </location>
</feature>
<dbReference type="PROSITE" id="PS51233">
    <property type="entry name" value="VWFD"/>
    <property type="match status" value="1"/>
</dbReference>
<evidence type="ECO:0000259" key="10">
    <source>
        <dbReference type="PROSITE" id="PS50923"/>
    </source>
</evidence>
<dbReference type="PANTHER" id="PTHR13802">
    <property type="entry name" value="MUCIN 4-RELATED"/>
    <property type="match status" value="1"/>
</dbReference>
<dbReference type="Gene3D" id="2.10.70.10">
    <property type="entry name" value="Complement Module, domain 1"/>
    <property type="match status" value="1"/>
</dbReference>
<dbReference type="InterPro" id="IPR000436">
    <property type="entry name" value="Sushi_SCR_CCP_dom"/>
</dbReference>
<evidence type="ECO:0000259" key="11">
    <source>
        <dbReference type="PROSITE" id="PS51220"/>
    </source>
</evidence>